<evidence type="ECO:0000313" key="3">
    <source>
        <dbReference type="Proteomes" id="UP000053681"/>
    </source>
</evidence>
<dbReference type="InterPro" id="IPR029058">
    <property type="entry name" value="AB_hydrolase_fold"/>
</dbReference>
<proteinExistence type="predicted"/>
<evidence type="ECO:0000313" key="2">
    <source>
        <dbReference type="EMBL" id="KSU89287.1"/>
    </source>
</evidence>
<dbReference type="PANTHER" id="PTHR10655:SF17">
    <property type="entry name" value="LYSOPHOSPHOLIPASE-LIKE PROTEIN 1"/>
    <property type="match status" value="1"/>
</dbReference>
<sequence>MKHIFKQGINSKKPVLLMLHGTGGTEEDLLPIAEMIDPEASVLSVRGSVLEQGMPRFFKRLREGVFDIEDLAVRTKELNNFLDEAAEEYAFDRKNIIAIGYSNGANIAGSLLFHYEQSLKGAVLFHPMVPRRDIKVPNAQGIPIFIGAGVNDPICPADETKELTTLLQGAGATVDVHWESFGHQLTRTEVEAAKAWYRRIHESK</sequence>
<dbReference type="RefSeq" id="WP_025910046.1">
    <property type="nucleotide sequence ID" value="NZ_KQ758629.1"/>
</dbReference>
<name>A0A0V8JQF8_9BACI</name>
<protein>
    <submittedName>
        <fullName evidence="2">Carboxylesterase</fullName>
    </submittedName>
</protein>
<reference evidence="2 3" key="1">
    <citation type="submission" date="2015-11" db="EMBL/GenBank/DDBJ databases">
        <title>Bacillus caseinolyticus sp nov.</title>
        <authorList>
            <person name="Dastager S.G."/>
            <person name="Mawlankar R."/>
        </authorList>
    </citation>
    <scope>NUCLEOTIDE SEQUENCE [LARGE SCALE GENOMIC DNA]</scope>
    <source>
        <strain evidence="2 3">SGD-V-76</strain>
    </source>
</reference>
<keyword evidence="3" id="KW-1185">Reference proteome</keyword>
<dbReference type="Proteomes" id="UP000053681">
    <property type="component" value="Unassembled WGS sequence"/>
</dbReference>
<dbReference type="InterPro" id="IPR002925">
    <property type="entry name" value="Dienelactn_hydro"/>
</dbReference>
<dbReference type="PANTHER" id="PTHR10655">
    <property type="entry name" value="LYSOPHOSPHOLIPASE-RELATED"/>
    <property type="match status" value="1"/>
</dbReference>
<dbReference type="GO" id="GO:0016787">
    <property type="term" value="F:hydrolase activity"/>
    <property type="evidence" value="ECO:0007669"/>
    <property type="project" value="InterPro"/>
</dbReference>
<dbReference type="InterPro" id="IPR050565">
    <property type="entry name" value="LYPA1-2/EST-like"/>
</dbReference>
<accession>A0A0V8JQF8</accession>
<organism evidence="2 3">
    <name type="scientific">Priestia veravalensis</name>
    <dbReference type="NCBI Taxonomy" id="1414648"/>
    <lineage>
        <taxon>Bacteria</taxon>
        <taxon>Bacillati</taxon>
        <taxon>Bacillota</taxon>
        <taxon>Bacilli</taxon>
        <taxon>Bacillales</taxon>
        <taxon>Bacillaceae</taxon>
        <taxon>Priestia</taxon>
    </lineage>
</organism>
<gene>
    <name evidence="2" type="ORF">AS180_03085</name>
</gene>
<dbReference type="Pfam" id="PF01738">
    <property type="entry name" value="DLH"/>
    <property type="match status" value="1"/>
</dbReference>
<dbReference type="Gene3D" id="3.40.50.1820">
    <property type="entry name" value="alpha/beta hydrolase"/>
    <property type="match status" value="1"/>
</dbReference>
<comment type="caution">
    <text evidence="2">The sequence shown here is derived from an EMBL/GenBank/DDBJ whole genome shotgun (WGS) entry which is preliminary data.</text>
</comment>
<dbReference type="AlphaFoldDB" id="A0A0V8JQF8"/>
<feature type="domain" description="Dienelactone hydrolase" evidence="1">
    <location>
        <begin position="83"/>
        <end position="188"/>
    </location>
</feature>
<dbReference type="EMBL" id="LNQP01000007">
    <property type="protein sequence ID" value="KSU89287.1"/>
    <property type="molecule type" value="Genomic_DNA"/>
</dbReference>
<dbReference type="SUPFAM" id="SSF53474">
    <property type="entry name" value="alpha/beta-Hydrolases"/>
    <property type="match status" value="1"/>
</dbReference>
<evidence type="ECO:0000259" key="1">
    <source>
        <dbReference type="Pfam" id="PF01738"/>
    </source>
</evidence>